<proteinExistence type="predicted"/>
<evidence type="ECO:0000256" key="3">
    <source>
        <dbReference type="ARBA" id="ARBA00023015"/>
    </source>
</evidence>
<dbReference type="CDD" id="cd01108">
    <property type="entry name" value="HTH_CueR"/>
    <property type="match status" value="1"/>
</dbReference>
<reference evidence="8 9" key="1">
    <citation type="submission" date="2016-10" db="EMBL/GenBank/DDBJ databases">
        <title>Rodentibacter gen. nov. and new species.</title>
        <authorList>
            <person name="Christensen H."/>
        </authorList>
    </citation>
    <scope>NUCLEOTIDE SEQUENCE [LARGE SCALE GENOMIC DNA]</scope>
    <source>
        <strain evidence="8 9">Ac151</strain>
    </source>
</reference>
<dbReference type="GO" id="GO:0003700">
    <property type="term" value="F:DNA-binding transcription factor activity"/>
    <property type="evidence" value="ECO:0007669"/>
    <property type="project" value="InterPro"/>
</dbReference>
<dbReference type="PANTHER" id="PTHR30204">
    <property type="entry name" value="REDOX-CYCLING DRUG-SENSING TRANSCRIPTIONAL ACTIVATOR SOXR"/>
    <property type="match status" value="1"/>
</dbReference>
<name>A0A1V3JTU8_9PAST</name>
<comment type="caution">
    <text evidence="8">The sequence shown here is derived from an EMBL/GenBank/DDBJ whole genome shotgun (WGS) entry which is preliminary data.</text>
</comment>
<evidence type="ECO:0000256" key="5">
    <source>
        <dbReference type="ARBA" id="ARBA00023163"/>
    </source>
</evidence>
<keyword evidence="9" id="KW-1185">Reference proteome</keyword>
<keyword evidence="5" id="KW-0804">Transcription</keyword>
<comment type="subcellular location">
    <subcellularLocation>
        <location evidence="1">Cytoplasm</location>
    </subcellularLocation>
</comment>
<dbReference type="InterPro" id="IPR047057">
    <property type="entry name" value="MerR_fam"/>
</dbReference>
<evidence type="ECO:0000256" key="2">
    <source>
        <dbReference type="ARBA" id="ARBA00022490"/>
    </source>
</evidence>
<dbReference type="RefSeq" id="WP_077422803.1">
    <property type="nucleotide sequence ID" value="NZ_MLHQ01000002.1"/>
</dbReference>
<evidence type="ECO:0000256" key="6">
    <source>
        <dbReference type="SAM" id="Coils"/>
    </source>
</evidence>
<gene>
    <name evidence="8" type="ORF">BKL49_01100</name>
</gene>
<dbReference type="GO" id="GO:0005737">
    <property type="term" value="C:cytoplasm"/>
    <property type="evidence" value="ECO:0007669"/>
    <property type="project" value="UniProtKB-SubCell"/>
</dbReference>
<sequence length="136" mass="15544">MNISEAAKLSGLSAKQIRDYEKLGLLKPAQRSFSGYRHYEEKDIERLHFIRHSRDVGFSLQQIAQLLALQDDPARNSREVKALTTQHIATLKQQIKQLEKMVSELQRWHNACQGNDSPECPILNGLNRERNGCGCD</sequence>
<dbReference type="GO" id="GO:0003677">
    <property type="term" value="F:DNA binding"/>
    <property type="evidence" value="ECO:0007669"/>
    <property type="project" value="UniProtKB-KW"/>
</dbReference>
<dbReference type="PROSITE" id="PS00552">
    <property type="entry name" value="HTH_MERR_1"/>
    <property type="match status" value="1"/>
</dbReference>
<dbReference type="InterPro" id="IPR015358">
    <property type="entry name" value="Tscrpt_reg_MerR_DNA-bd"/>
</dbReference>
<accession>A0A1V3JTU8</accession>
<dbReference type="NCBIfam" id="TIGR02044">
    <property type="entry name" value="CueR"/>
    <property type="match status" value="1"/>
</dbReference>
<dbReference type="Pfam" id="PF00376">
    <property type="entry name" value="MerR"/>
    <property type="match status" value="1"/>
</dbReference>
<dbReference type="InterPro" id="IPR000551">
    <property type="entry name" value="MerR-type_HTH_dom"/>
</dbReference>
<evidence type="ECO:0000313" key="8">
    <source>
        <dbReference type="EMBL" id="OOF60089.1"/>
    </source>
</evidence>
<dbReference type="AlphaFoldDB" id="A0A1V3JTU8"/>
<dbReference type="PANTHER" id="PTHR30204:SF94">
    <property type="entry name" value="HEAVY METAL-DEPENDENT TRANSCRIPTIONAL REGULATOR HI_0293-RELATED"/>
    <property type="match status" value="1"/>
</dbReference>
<evidence type="ECO:0000256" key="4">
    <source>
        <dbReference type="ARBA" id="ARBA00023125"/>
    </source>
</evidence>
<dbReference type="EMBL" id="MLHQ01000002">
    <property type="protein sequence ID" value="OOF60089.1"/>
    <property type="molecule type" value="Genomic_DNA"/>
</dbReference>
<evidence type="ECO:0000256" key="1">
    <source>
        <dbReference type="ARBA" id="ARBA00004496"/>
    </source>
</evidence>
<feature type="domain" description="HTH merR-type" evidence="7">
    <location>
        <begin position="1"/>
        <end position="69"/>
    </location>
</feature>
<dbReference type="SMART" id="SM00422">
    <property type="entry name" value="HTH_MERR"/>
    <property type="match status" value="1"/>
</dbReference>
<organism evidence="8 9">
    <name type="scientific">Rodentibacter myodis</name>
    <dbReference type="NCBI Taxonomy" id="1907939"/>
    <lineage>
        <taxon>Bacteria</taxon>
        <taxon>Pseudomonadati</taxon>
        <taxon>Pseudomonadota</taxon>
        <taxon>Gammaproteobacteria</taxon>
        <taxon>Pasteurellales</taxon>
        <taxon>Pasteurellaceae</taxon>
        <taxon>Rodentibacter</taxon>
    </lineage>
</organism>
<feature type="coiled-coil region" evidence="6">
    <location>
        <begin position="81"/>
        <end position="111"/>
    </location>
</feature>
<keyword evidence="2" id="KW-0963">Cytoplasm</keyword>
<dbReference type="PRINTS" id="PR00040">
    <property type="entry name" value="HTHMERR"/>
</dbReference>
<dbReference type="Proteomes" id="UP000188602">
    <property type="component" value="Unassembled WGS sequence"/>
</dbReference>
<dbReference type="GO" id="GO:0005507">
    <property type="term" value="F:copper ion binding"/>
    <property type="evidence" value="ECO:0007669"/>
    <property type="project" value="InterPro"/>
</dbReference>
<keyword evidence="6" id="KW-0175">Coiled coil</keyword>
<dbReference type="Pfam" id="PF09278">
    <property type="entry name" value="MerR-DNA-bind"/>
    <property type="match status" value="1"/>
</dbReference>
<evidence type="ECO:0000313" key="9">
    <source>
        <dbReference type="Proteomes" id="UP000188602"/>
    </source>
</evidence>
<dbReference type="Gene3D" id="1.10.1660.10">
    <property type="match status" value="1"/>
</dbReference>
<dbReference type="PROSITE" id="PS50937">
    <property type="entry name" value="HTH_MERR_2"/>
    <property type="match status" value="1"/>
</dbReference>
<protein>
    <submittedName>
        <fullName evidence="8">Cu(I)-responsive transcriptional regulator</fullName>
    </submittedName>
</protein>
<dbReference type="STRING" id="1907939.BKL49_01100"/>
<evidence type="ECO:0000259" key="7">
    <source>
        <dbReference type="PROSITE" id="PS50937"/>
    </source>
</evidence>
<dbReference type="InterPro" id="IPR009061">
    <property type="entry name" value="DNA-bd_dom_put_sf"/>
</dbReference>
<keyword evidence="3" id="KW-0805">Transcription regulation</keyword>
<dbReference type="SUPFAM" id="SSF46955">
    <property type="entry name" value="Putative DNA-binding domain"/>
    <property type="match status" value="1"/>
</dbReference>
<keyword evidence="4" id="KW-0238">DNA-binding</keyword>
<dbReference type="GO" id="GO:0045893">
    <property type="term" value="P:positive regulation of DNA-templated transcription"/>
    <property type="evidence" value="ECO:0007669"/>
    <property type="project" value="InterPro"/>
</dbReference>
<dbReference type="OrthoDB" id="9808480at2"/>
<dbReference type="InterPro" id="IPR011789">
    <property type="entry name" value="CueR"/>
</dbReference>